<dbReference type="PANTHER" id="PTHR18896">
    <property type="entry name" value="PHOSPHOLIPASE D"/>
    <property type="match status" value="1"/>
</dbReference>
<feature type="domain" description="PLD phosphodiesterase" evidence="7">
    <location>
        <begin position="132"/>
        <end position="159"/>
    </location>
</feature>
<dbReference type="PROSITE" id="PS50035">
    <property type="entry name" value="PLD"/>
    <property type="match status" value="2"/>
</dbReference>
<keyword evidence="4" id="KW-0442">Lipid degradation</keyword>
<dbReference type="Gene3D" id="3.30.870.10">
    <property type="entry name" value="Endonuclease Chain A"/>
    <property type="match status" value="3"/>
</dbReference>
<dbReference type="PIRSF" id="PIRSF009376">
    <property type="entry name" value="Phospholipase_D_euk"/>
    <property type="match status" value="1"/>
</dbReference>
<dbReference type="Pfam" id="PF13091">
    <property type="entry name" value="PLDc_2"/>
    <property type="match status" value="1"/>
</dbReference>
<evidence type="ECO:0000313" key="8">
    <source>
        <dbReference type="EMBL" id="VUC23079.1"/>
    </source>
</evidence>
<dbReference type="InterPro" id="IPR025202">
    <property type="entry name" value="PLD-like_dom"/>
</dbReference>
<keyword evidence="5" id="KW-0443">Lipid metabolism</keyword>
<protein>
    <recommendedName>
        <fullName evidence="1">phospholipase D</fullName>
        <ecNumber evidence="1">3.1.4.4</ecNumber>
    </recommendedName>
</protein>
<name>A0ABY6TY40_BIOOC</name>
<sequence length="778" mass="87818">MSASFSGAQEEILILDWWLSPELYLRRPPSLNEQYRLDNMLKAAAERGVKVNVIVYREVEAALTCNSQHTRKALEALHPNISVFRHPDHTPTGYDLVSELGSSLAHLTNFDLAKASDEALKALYGTADGMVLFWAHHEKLIVVDRKLSFMGGLDLCFGRWDTSSHPIADAHPGNLDAIVFPGQDYNNARVYDFHDVGNWNQNKLDRTKSSRMGWSDVALSMTGPIVDSLVAHFADRWNFIWQEKYKSKNEGKYTTLAVRGVNQEDDSTLDHLTNKFNRGMSRLMHFGGDDDDDEGRPSRGFDGQSTKIQLTRSSCKWSSGHKVEHSIANAYIEAITNAEHFVYIENQFFITATCDEQLPVANKIGAAMVDRIVRAHEEGKPFRIWVVMPAVPAFAGDLESEGALGTRAIMEFQYFSISRGGNSIFEKLREAGINPSDYIGFYNLRNFDRLNTSKTMHDAEERAGVAYEDARKGHDGYVGSGYEDGDGEGYGDHTDEYRRYQREAAGVKDSTRDTISSCYMADGPRVSELRWDGALEDEIDAFVSEELYVHSKLLIADDRLVICGSANLNDRSQLGTHDSEIAVVIEDPTPVESQMAGRPFTVSAFAASLRRHIFRKHLGLLPDQRWDRPDDNWRPVDQSPNHYDWGSISDKLVQDPLHPNFQRLWAGTAKVNTETFSRAFHPVPNDHVRTWEDYKSFFTKHFIIPGVDKEGEKASKEGKVEYGHIVQEEFPGGVQEVKEWLDQIRGTLVEMPLDFLVDVDDIAKEGLALNSLTEELYT</sequence>
<reference evidence="8 9" key="1">
    <citation type="submission" date="2019-06" db="EMBL/GenBank/DDBJ databases">
        <authorList>
            <person name="Broberg M."/>
        </authorList>
    </citation>
    <scope>NUCLEOTIDE SEQUENCE [LARGE SCALE GENOMIC DNA]</scope>
</reference>
<dbReference type="InterPro" id="IPR016555">
    <property type="entry name" value="PLipase_D_euk"/>
</dbReference>
<feature type="region of interest" description="Disordered" evidence="6">
    <location>
        <begin position="286"/>
        <end position="305"/>
    </location>
</feature>
<evidence type="ECO:0000256" key="6">
    <source>
        <dbReference type="SAM" id="MobiDB-lite"/>
    </source>
</evidence>
<accession>A0ABY6TY40</accession>
<keyword evidence="2" id="KW-0677">Repeat</keyword>
<dbReference type="InterPro" id="IPR015679">
    <property type="entry name" value="PLipase_D_fam"/>
</dbReference>
<dbReference type="PANTHER" id="PTHR18896:SF186">
    <property type="entry name" value="PHOSPHOLIPASE D"/>
    <property type="match status" value="1"/>
</dbReference>
<evidence type="ECO:0000313" key="9">
    <source>
        <dbReference type="Proteomes" id="UP000766486"/>
    </source>
</evidence>
<evidence type="ECO:0000256" key="5">
    <source>
        <dbReference type="ARBA" id="ARBA00023098"/>
    </source>
</evidence>
<feature type="domain" description="PLD phosphodiesterase" evidence="7">
    <location>
        <begin position="545"/>
        <end position="572"/>
    </location>
</feature>
<dbReference type="SMART" id="SM00155">
    <property type="entry name" value="PLDc"/>
    <property type="match status" value="2"/>
</dbReference>
<dbReference type="EMBL" id="CABFNS010000699">
    <property type="protein sequence ID" value="VUC23079.1"/>
    <property type="molecule type" value="Genomic_DNA"/>
</dbReference>
<dbReference type="EC" id="3.1.4.4" evidence="1"/>
<evidence type="ECO:0000256" key="2">
    <source>
        <dbReference type="ARBA" id="ARBA00022737"/>
    </source>
</evidence>
<dbReference type="Proteomes" id="UP000766486">
    <property type="component" value="Unassembled WGS sequence"/>
</dbReference>
<evidence type="ECO:0000256" key="1">
    <source>
        <dbReference type="ARBA" id="ARBA00012027"/>
    </source>
</evidence>
<dbReference type="CDD" id="cd09141">
    <property type="entry name" value="PLDc_vPLD1_2_yPLD_like_2"/>
    <property type="match status" value="1"/>
</dbReference>
<dbReference type="SUPFAM" id="SSF56024">
    <property type="entry name" value="Phospholipase D/nuclease"/>
    <property type="match status" value="2"/>
</dbReference>
<dbReference type="InterPro" id="IPR001736">
    <property type="entry name" value="PLipase_D/transphosphatidylase"/>
</dbReference>
<comment type="caution">
    <text evidence="8">The sequence shown here is derived from an EMBL/GenBank/DDBJ whole genome shotgun (WGS) entry which is preliminary data.</text>
</comment>
<organism evidence="8 9">
    <name type="scientific">Bionectria ochroleuca</name>
    <name type="common">Gliocladium roseum</name>
    <dbReference type="NCBI Taxonomy" id="29856"/>
    <lineage>
        <taxon>Eukaryota</taxon>
        <taxon>Fungi</taxon>
        <taxon>Dikarya</taxon>
        <taxon>Ascomycota</taxon>
        <taxon>Pezizomycotina</taxon>
        <taxon>Sordariomycetes</taxon>
        <taxon>Hypocreomycetidae</taxon>
        <taxon>Hypocreales</taxon>
        <taxon>Bionectriaceae</taxon>
        <taxon>Clonostachys</taxon>
    </lineage>
</organism>
<evidence type="ECO:0000259" key="7">
    <source>
        <dbReference type="PROSITE" id="PS50035"/>
    </source>
</evidence>
<keyword evidence="9" id="KW-1185">Reference proteome</keyword>
<keyword evidence="3" id="KW-0378">Hydrolase</keyword>
<evidence type="ECO:0000256" key="3">
    <source>
        <dbReference type="ARBA" id="ARBA00022801"/>
    </source>
</evidence>
<evidence type="ECO:0000256" key="4">
    <source>
        <dbReference type="ARBA" id="ARBA00022963"/>
    </source>
</evidence>
<dbReference type="Pfam" id="PF00614">
    <property type="entry name" value="PLDc"/>
    <property type="match status" value="1"/>
</dbReference>
<proteinExistence type="predicted"/>
<gene>
    <name evidence="8" type="ORF">CLO192961_LOCUS101461</name>
</gene>